<keyword evidence="3" id="KW-1185">Reference proteome</keyword>
<protein>
    <submittedName>
        <fullName evidence="2">Uncharacterized protein</fullName>
    </submittedName>
</protein>
<keyword evidence="1" id="KW-0812">Transmembrane</keyword>
<feature type="transmembrane region" description="Helical" evidence="1">
    <location>
        <begin position="84"/>
        <end position="102"/>
    </location>
</feature>
<accession>A0AAN6SH76</accession>
<evidence type="ECO:0000313" key="2">
    <source>
        <dbReference type="EMBL" id="KAK3952896.1"/>
    </source>
</evidence>
<keyword evidence="1" id="KW-0472">Membrane</keyword>
<keyword evidence="1" id="KW-1133">Transmembrane helix</keyword>
<reference evidence="2" key="2">
    <citation type="submission" date="2023-06" db="EMBL/GenBank/DDBJ databases">
        <authorList>
            <consortium name="Lawrence Berkeley National Laboratory"/>
            <person name="Mondo S.J."/>
            <person name="Hensen N."/>
            <person name="Bonometti L."/>
            <person name="Westerberg I."/>
            <person name="Brannstrom I.O."/>
            <person name="Guillou S."/>
            <person name="Cros-Aarteil S."/>
            <person name="Calhoun S."/>
            <person name="Haridas S."/>
            <person name="Kuo A."/>
            <person name="Pangilinan J."/>
            <person name="Riley R."/>
            <person name="Labutti K."/>
            <person name="Andreopoulos B."/>
            <person name="Lipzen A."/>
            <person name="Chen C."/>
            <person name="Yanf M."/>
            <person name="Daum C."/>
            <person name="Ng V."/>
            <person name="Clum A."/>
            <person name="Steindorff A."/>
            <person name="Ohm R."/>
            <person name="Martin F."/>
            <person name="Silar P."/>
            <person name="Natvig D."/>
            <person name="Lalanne C."/>
            <person name="Gautier V."/>
            <person name="Ament-Velasquez S.L."/>
            <person name="Kruys A."/>
            <person name="Hutchinson M.I."/>
            <person name="Powell A.J."/>
            <person name="Barry K."/>
            <person name="Miller A.N."/>
            <person name="Grigoriev I.V."/>
            <person name="Debuchy R."/>
            <person name="Gladieux P."/>
            <person name="Thoren M.H."/>
            <person name="Johannesson H."/>
        </authorList>
    </citation>
    <scope>NUCLEOTIDE SEQUENCE</scope>
    <source>
        <strain evidence="2">CBS 626.80</strain>
    </source>
</reference>
<gene>
    <name evidence="2" type="ORF">QBC32DRAFT_131899</name>
</gene>
<comment type="caution">
    <text evidence="2">The sequence shown here is derived from an EMBL/GenBank/DDBJ whole genome shotgun (WGS) entry which is preliminary data.</text>
</comment>
<dbReference type="EMBL" id="MU859115">
    <property type="protein sequence ID" value="KAK3952896.1"/>
    <property type="molecule type" value="Genomic_DNA"/>
</dbReference>
<dbReference type="AlphaFoldDB" id="A0AAN6SH76"/>
<name>A0AAN6SH76_9PEZI</name>
<reference evidence="2" key="1">
    <citation type="journal article" date="2023" name="Mol. Phylogenet. Evol.">
        <title>Genome-scale phylogeny and comparative genomics of the fungal order Sordariales.</title>
        <authorList>
            <person name="Hensen N."/>
            <person name="Bonometti L."/>
            <person name="Westerberg I."/>
            <person name="Brannstrom I.O."/>
            <person name="Guillou S."/>
            <person name="Cros-Aarteil S."/>
            <person name="Calhoun S."/>
            <person name="Haridas S."/>
            <person name="Kuo A."/>
            <person name="Mondo S."/>
            <person name="Pangilinan J."/>
            <person name="Riley R."/>
            <person name="LaButti K."/>
            <person name="Andreopoulos B."/>
            <person name="Lipzen A."/>
            <person name="Chen C."/>
            <person name="Yan M."/>
            <person name="Daum C."/>
            <person name="Ng V."/>
            <person name="Clum A."/>
            <person name="Steindorff A."/>
            <person name="Ohm R.A."/>
            <person name="Martin F."/>
            <person name="Silar P."/>
            <person name="Natvig D.O."/>
            <person name="Lalanne C."/>
            <person name="Gautier V."/>
            <person name="Ament-Velasquez S.L."/>
            <person name="Kruys A."/>
            <person name="Hutchinson M.I."/>
            <person name="Powell A.J."/>
            <person name="Barry K."/>
            <person name="Miller A.N."/>
            <person name="Grigoriev I.V."/>
            <person name="Debuchy R."/>
            <person name="Gladieux P."/>
            <person name="Hiltunen Thoren M."/>
            <person name="Johannesson H."/>
        </authorList>
    </citation>
    <scope>NUCLEOTIDE SEQUENCE</scope>
    <source>
        <strain evidence="2">CBS 626.80</strain>
    </source>
</reference>
<proteinExistence type="predicted"/>
<organism evidence="2 3">
    <name type="scientific">Pseudoneurospora amorphoporcata</name>
    <dbReference type="NCBI Taxonomy" id="241081"/>
    <lineage>
        <taxon>Eukaryota</taxon>
        <taxon>Fungi</taxon>
        <taxon>Dikarya</taxon>
        <taxon>Ascomycota</taxon>
        <taxon>Pezizomycotina</taxon>
        <taxon>Sordariomycetes</taxon>
        <taxon>Sordariomycetidae</taxon>
        <taxon>Sordariales</taxon>
        <taxon>Sordariaceae</taxon>
        <taxon>Pseudoneurospora</taxon>
    </lineage>
</organism>
<dbReference type="Proteomes" id="UP001303222">
    <property type="component" value="Unassembled WGS sequence"/>
</dbReference>
<evidence type="ECO:0000256" key="1">
    <source>
        <dbReference type="SAM" id="Phobius"/>
    </source>
</evidence>
<evidence type="ECO:0000313" key="3">
    <source>
        <dbReference type="Proteomes" id="UP001303222"/>
    </source>
</evidence>
<sequence length="124" mass="14313">MNSNNSEDGRVLMVSRIRYTVEVTNSLVPFSSLCSLHLILHISRYFLSPLLGASLFPSLFTYILLLLLPPFIQGSPLHFFHSSLHFPFTFLFTLLFTYLLAFGRTRAYTFQILVFHLIVNSHRT</sequence>
<feature type="transmembrane region" description="Helical" evidence="1">
    <location>
        <begin position="54"/>
        <end position="72"/>
    </location>
</feature>